<dbReference type="OrthoDB" id="420187at2759"/>
<feature type="compositionally biased region" description="Basic and acidic residues" evidence="9">
    <location>
        <begin position="1481"/>
        <end position="1490"/>
    </location>
</feature>
<feature type="compositionally biased region" description="Basic residues" evidence="9">
    <location>
        <begin position="775"/>
        <end position="787"/>
    </location>
</feature>
<dbReference type="Gene3D" id="3.40.50.300">
    <property type="entry name" value="P-loop containing nucleotide triphosphate hydrolases"/>
    <property type="match status" value="1"/>
</dbReference>
<evidence type="ECO:0000256" key="5">
    <source>
        <dbReference type="ARBA" id="ARBA00022840"/>
    </source>
</evidence>
<organism evidence="13 14">
    <name type="scientific">Actinomortierella ambigua</name>
    <dbReference type="NCBI Taxonomy" id="1343610"/>
    <lineage>
        <taxon>Eukaryota</taxon>
        <taxon>Fungi</taxon>
        <taxon>Fungi incertae sedis</taxon>
        <taxon>Mucoromycota</taxon>
        <taxon>Mortierellomycotina</taxon>
        <taxon>Mortierellomycetes</taxon>
        <taxon>Mortierellales</taxon>
        <taxon>Mortierellaceae</taxon>
        <taxon>Actinomortierella</taxon>
    </lineage>
</organism>
<evidence type="ECO:0000256" key="9">
    <source>
        <dbReference type="SAM" id="MobiDB-lite"/>
    </source>
</evidence>
<accession>A0A9P6Q406</accession>
<feature type="domain" description="ABC transporter" evidence="12">
    <location>
        <begin position="1265"/>
        <end position="1493"/>
    </location>
</feature>
<keyword evidence="4" id="KW-0547">Nucleotide-binding</keyword>
<dbReference type="InterPro" id="IPR001394">
    <property type="entry name" value="Peptidase_C19_UCH"/>
</dbReference>
<keyword evidence="6 10" id="KW-1133">Transmembrane helix</keyword>
<dbReference type="GO" id="GO:0016579">
    <property type="term" value="P:protein deubiquitination"/>
    <property type="evidence" value="ECO:0007669"/>
    <property type="project" value="InterPro"/>
</dbReference>
<dbReference type="PROSITE" id="PS00972">
    <property type="entry name" value="USP_1"/>
    <property type="match status" value="1"/>
</dbReference>
<dbReference type="InterPro" id="IPR003593">
    <property type="entry name" value="AAA+_ATPase"/>
</dbReference>
<feature type="transmembrane region" description="Helical" evidence="10">
    <location>
        <begin position="928"/>
        <end position="949"/>
    </location>
</feature>
<feature type="compositionally biased region" description="Low complexity" evidence="9">
    <location>
        <begin position="1495"/>
        <end position="1505"/>
    </location>
</feature>
<comment type="caution">
    <text evidence="13">The sequence shown here is derived from an EMBL/GenBank/DDBJ whole genome shotgun (WGS) entry which is preliminary data.</text>
</comment>
<feature type="region of interest" description="Disordered" evidence="9">
    <location>
        <begin position="487"/>
        <end position="671"/>
    </location>
</feature>
<dbReference type="InterPro" id="IPR027417">
    <property type="entry name" value="P-loop_NTPase"/>
</dbReference>
<evidence type="ECO:0000256" key="10">
    <source>
        <dbReference type="SAM" id="Phobius"/>
    </source>
</evidence>
<comment type="similarity">
    <text evidence="1">Belongs to the ABC transporter superfamily. ABCD family. Peroxisomal fatty acyl CoA transporter (TC 3.A.1.203) subfamily.</text>
</comment>
<feature type="compositionally biased region" description="Basic and acidic residues" evidence="9">
    <location>
        <begin position="450"/>
        <end position="463"/>
    </location>
</feature>
<feature type="compositionally biased region" description="Low complexity" evidence="9">
    <location>
        <begin position="521"/>
        <end position="537"/>
    </location>
</feature>
<keyword evidence="3 10" id="KW-0812">Transmembrane</keyword>
<evidence type="ECO:0000259" key="11">
    <source>
        <dbReference type="PROSITE" id="PS50235"/>
    </source>
</evidence>
<dbReference type="PROSITE" id="PS50893">
    <property type="entry name" value="ABC_TRANSPORTER_2"/>
    <property type="match status" value="1"/>
</dbReference>
<dbReference type="SUPFAM" id="SSF90123">
    <property type="entry name" value="ABC transporter transmembrane region"/>
    <property type="match status" value="1"/>
</dbReference>
<feature type="compositionally biased region" description="Low complexity" evidence="9">
    <location>
        <begin position="558"/>
        <end position="573"/>
    </location>
</feature>
<name>A0A9P6Q406_9FUNG</name>
<dbReference type="GO" id="GO:0004843">
    <property type="term" value="F:cysteine-type deubiquitinase activity"/>
    <property type="evidence" value="ECO:0007669"/>
    <property type="project" value="InterPro"/>
</dbReference>
<dbReference type="EMBL" id="JAAAJB010000323">
    <property type="protein sequence ID" value="KAG0258471.1"/>
    <property type="molecule type" value="Genomic_DNA"/>
</dbReference>
<gene>
    <name evidence="13" type="ORF">DFQ27_004627</name>
</gene>
<proteinExistence type="inferred from homology"/>
<dbReference type="SMART" id="SM00382">
    <property type="entry name" value="AAA"/>
    <property type="match status" value="1"/>
</dbReference>
<keyword evidence="7 10" id="KW-0472">Membrane</keyword>
<evidence type="ECO:0008006" key="15">
    <source>
        <dbReference type="Google" id="ProtNLM"/>
    </source>
</evidence>
<keyword evidence="8" id="KW-0175">Coiled coil</keyword>
<protein>
    <recommendedName>
        <fullName evidence="15">Ubiquitinyl hydrolase 1</fullName>
    </recommendedName>
</protein>
<dbReference type="PROSITE" id="PS50235">
    <property type="entry name" value="USP_3"/>
    <property type="match status" value="1"/>
</dbReference>
<dbReference type="InterPro" id="IPR003439">
    <property type="entry name" value="ABC_transporter-like_ATP-bd"/>
</dbReference>
<dbReference type="GO" id="GO:0005524">
    <property type="term" value="F:ATP binding"/>
    <property type="evidence" value="ECO:0007669"/>
    <property type="project" value="UniProtKB-KW"/>
</dbReference>
<dbReference type="CDD" id="cd03223">
    <property type="entry name" value="ABCD_peroxisomal_ALDP"/>
    <property type="match status" value="1"/>
</dbReference>
<keyword evidence="5" id="KW-0067">ATP-binding</keyword>
<feature type="region of interest" description="Disordered" evidence="9">
    <location>
        <begin position="1481"/>
        <end position="1505"/>
    </location>
</feature>
<feature type="coiled-coil region" evidence="8">
    <location>
        <begin position="1225"/>
        <end position="1252"/>
    </location>
</feature>
<dbReference type="Pfam" id="PF06472">
    <property type="entry name" value="ABC_membrane_2"/>
    <property type="match status" value="1"/>
</dbReference>
<dbReference type="PROSITE" id="PS00211">
    <property type="entry name" value="ABC_TRANSPORTER_1"/>
    <property type="match status" value="1"/>
</dbReference>
<dbReference type="InterPro" id="IPR018200">
    <property type="entry name" value="USP_CS"/>
</dbReference>
<dbReference type="GO" id="GO:0005778">
    <property type="term" value="C:peroxisomal membrane"/>
    <property type="evidence" value="ECO:0007669"/>
    <property type="project" value="TreeGrafter"/>
</dbReference>
<evidence type="ECO:0000256" key="7">
    <source>
        <dbReference type="ARBA" id="ARBA00023136"/>
    </source>
</evidence>
<feature type="compositionally biased region" description="Polar residues" evidence="9">
    <location>
        <begin position="583"/>
        <end position="597"/>
    </location>
</feature>
<keyword evidence="14" id="KW-1185">Reference proteome</keyword>
<feature type="domain" description="USP" evidence="11">
    <location>
        <begin position="117"/>
        <end position="382"/>
    </location>
</feature>
<feature type="compositionally biased region" description="Basic and acidic residues" evidence="9">
    <location>
        <begin position="487"/>
        <end position="511"/>
    </location>
</feature>
<dbReference type="PROSITE" id="PS00973">
    <property type="entry name" value="USP_2"/>
    <property type="match status" value="1"/>
</dbReference>
<dbReference type="GO" id="GO:0016887">
    <property type="term" value="F:ATP hydrolysis activity"/>
    <property type="evidence" value="ECO:0007669"/>
    <property type="project" value="InterPro"/>
</dbReference>
<evidence type="ECO:0000259" key="12">
    <source>
        <dbReference type="PROSITE" id="PS50893"/>
    </source>
</evidence>
<feature type="transmembrane region" description="Helical" evidence="10">
    <location>
        <begin position="964"/>
        <end position="983"/>
    </location>
</feature>
<evidence type="ECO:0000256" key="6">
    <source>
        <dbReference type="ARBA" id="ARBA00022989"/>
    </source>
</evidence>
<evidence type="ECO:0000256" key="1">
    <source>
        <dbReference type="ARBA" id="ARBA00008575"/>
    </source>
</evidence>
<dbReference type="InterPro" id="IPR028889">
    <property type="entry name" value="USP"/>
</dbReference>
<keyword evidence="2" id="KW-0813">Transport</keyword>
<dbReference type="GO" id="GO:0005324">
    <property type="term" value="F:long-chain fatty acid transmembrane transporter activity"/>
    <property type="evidence" value="ECO:0007669"/>
    <property type="project" value="TreeGrafter"/>
</dbReference>
<feature type="region of interest" description="Disordered" evidence="9">
    <location>
        <begin position="407"/>
        <end position="463"/>
    </location>
</feature>
<dbReference type="SUPFAM" id="SSF52540">
    <property type="entry name" value="P-loop containing nucleoside triphosphate hydrolases"/>
    <property type="match status" value="1"/>
</dbReference>
<dbReference type="Pfam" id="PF00443">
    <property type="entry name" value="UCH"/>
    <property type="match status" value="2"/>
</dbReference>
<feature type="compositionally biased region" description="Gly residues" evidence="9">
    <location>
        <begin position="860"/>
        <end position="872"/>
    </location>
</feature>
<evidence type="ECO:0000313" key="13">
    <source>
        <dbReference type="EMBL" id="KAG0258471.1"/>
    </source>
</evidence>
<dbReference type="Pfam" id="PF00005">
    <property type="entry name" value="ABC_tran"/>
    <property type="match status" value="1"/>
</dbReference>
<feature type="region of interest" description="Disordered" evidence="9">
    <location>
        <begin position="765"/>
        <end position="823"/>
    </location>
</feature>
<dbReference type="InterPro" id="IPR017871">
    <property type="entry name" value="ABC_transporter-like_CS"/>
</dbReference>
<dbReference type="GO" id="GO:0007031">
    <property type="term" value="P:peroxisome organization"/>
    <property type="evidence" value="ECO:0007669"/>
    <property type="project" value="TreeGrafter"/>
</dbReference>
<feature type="region of interest" description="Disordered" evidence="9">
    <location>
        <begin position="836"/>
        <end position="895"/>
    </location>
</feature>
<dbReference type="InterPro" id="IPR036640">
    <property type="entry name" value="ABC1_TM_sf"/>
</dbReference>
<dbReference type="SUPFAM" id="SSF54001">
    <property type="entry name" value="Cysteine proteinases"/>
    <property type="match status" value="1"/>
</dbReference>
<dbReference type="GO" id="GO:0006635">
    <property type="term" value="P:fatty acid beta-oxidation"/>
    <property type="evidence" value="ECO:0007669"/>
    <property type="project" value="TreeGrafter"/>
</dbReference>
<evidence type="ECO:0000313" key="14">
    <source>
        <dbReference type="Proteomes" id="UP000807716"/>
    </source>
</evidence>
<dbReference type="InterPro" id="IPR011527">
    <property type="entry name" value="ABC1_TM_dom"/>
</dbReference>
<dbReference type="InterPro" id="IPR038765">
    <property type="entry name" value="Papain-like_cys_pep_sf"/>
</dbReference>
<reference evidence="13" key="1">
    <citation type="journal article" date="2020" name="Fungal Divers.">
        <title>Resolving the Mortierellaceae phylogeny through synthesis of multi-gene phylogenetics and phylogenomics.</title>
        <authorList>
            <person name="Vandepol N."/>
            <person name="Liber J."/>
            <person name="Desiro A."/>
            <person name="Na H."/>
            <person name="Kennedy M."/>
            <person name="Barry K."/>
            <person name="Grigoriev I.V."/>
            <person name="Miller A.N."/>
            <person name="O'Donnell K."/>
            <person name="Stajich J.E."/>
            <person name="Bonito G."/>
        </authorList>
    </citation>
    <scope>NUCLEOTIDE SEQUENCE</scope>
    <source>
        <strain evidence="13">BC1065</strain>
    </source>
</reference>
<evidence type="ECO:0000256" key="8">
    <source>
        <dbReference type="SAM" id="Coils"/>
    </source>
</evidence>
<evidence type="ECO:0000256" key="2">
    <source>
        <dbReference type="ARBA" id="ARBA00022448"/>
    </source>
</evidence>
<evidence type="ECO:0000256" key="3">
    <source>
        <dbReference type="ARBA" id="ARBA00022692"/>
    </source>
</evidence>
<sequence length="1505" mass="167698">MVSVQMQQKQHSVDSQLLKKNNAVFLARRIQFKEATRVDLKQERLKKKYRPINASAVAQNGSAPAPAYSGGNGAVSNGLSANSAVSEDANGFRYPSKILFNKAKVQLSWPQPRPIGPGLGNLGNTCFLNSVLQCLTYTAPLANYLLSNQHSSSYIGKQFRLGRQEDSHEFARYLVDALQKSCLVGYDSKLDNRIKETTAIHQIFGGYFQSQIKCMRCGYESNTFETHLDISLDIKGAENVNKAFRDFIKPEILNKSNQYKCDKCKTLVDARKQMTIYEAPKILSVHLKRFTFTGQKINRHVSFDTKLDLNPVMSTNKNHPDLKYSLYAVLVHAGGSCHSGHYYCFVKSSNGIWYSMNDSHVSVVSLQTVLNQSAYMLFYTLDQPGAKKTAANGTNGVHANGKAASTQQNGFINNNNNSSKAAVSQQKRPRPDEDDLGDKVDRSSLLGAKPADKKQKLAENGEDLSKLSKEERIRRKKELKRQRKLERLRAQAEDEGKEPSQGEVSKKKSNDYELATQSLDTTTKSSSSSSSSPTTPTLFGVALGKSPLADLDEKPVANGNGNSNNGNNNSSNGKKQQAPVRRSSLTLESTWTVSQGACKSPVLSPKPVEVKKPQTSNGSDDDDSQDESLKKKDDGDSEEQEGWTVKPRIPASQAVVVSHNESSSSKREKLQQLVEREASLSKSADVKAAILGESKHMLGSKVSTWEEQPLSEEVAKGREAILKSLKPKHHRPDAYDVDYDRGKVKKVKNKNRTFTAVGALPANKFQKEQDVRNTLRPHLKKNKKAKNKMPNALLLPTEDGDPHADSDGSPGPTGGYPPTHAPRRNAFRRLADKLHSTVSPLWSRQRRRRPSSAGSRGADTGVGGSSSGGGQHSRGASRASLDSLGKPAAGDLGMVPPKRPEVYQFDRQFMRRFRRLARILFTPPSRVLMLYLAMVGVCGVNEVIVYFSGTIPSRFFKVLMDQEFAPFVTVLVSSLIIVMLAGLGKSVVKFVGSLLQLEGRRVLTLHFHKLYVQPKLLYRILMMHENVDNPDQRITQDIDKLTDALRKLCEELIITPVLIIYYTYQCWALAGYLGPLAIYIYFFISTFGTRLVINPIVDAIFDKESAEGYFRFLHMRIRQFAESIAFSHGEEEAKDSVDKSLDVLLVYQRNVVYKEFPLEFVTQSVAYLGSILSYIIIAIPIFLGVYSDMKPAELSSLISKISFVSMYLIYRMTTIVKLASSFADVAGYTARLGQLMEALDELNTEMDNIAIDFPYEETLSNEGTIRFESISFDTPSGDAVVKNFTFNFEHGRNTMIVGPNGAGKTSILRVMSGLWPAHRGQVVLPRLYRTEMIYLPQTPYIPYGSLREQLVYPHRHLASGVSDISLAKALRQARLAHLLDEVEDYDLEYTTEWSRMLSPGEQQKLAFARIFYARPMFAILDEATCSMDTTSEHEMFKQCQLLEITCITVSHNAMLEQYHEQKVVLDGHGGWKVQPCLITSDTHHPTEHQDPNQGSTSSSSTLAQS</sequence>
<dbReference type="GO" id="GO:0140359">
    <property type="term" value="F:ABC-type transporter activity"/>
    <property type="evidence" value="ECO:0007669"/>
    <property type="project" value="InterPro"/>
</dbReference>
<dbReference type="InterPro" id="IPR050835">
    <property type="entry name" value="ABC_transporter_sub-D"/>
</dbReference>
<dbReference type="PANTHER" id="PTHR11384:SF59">
    <property type="entry name" value="LYSOSOMAL COBALAMIN TRANSPORTER ABCD4"/>
    <property type="match status" value="1"/>
</dbReference>
<dbReference type="GO" id="GO:0015910">
    <property type="term" value="P:long-chain fatty acid import into peroxisome"/>
    <property type="evidence" value="ECO:0007669"/>
    <property type="project" value="TreeGrafter"/>
</dbReference>
<dbReference type="PANTHER" id="PTHR11384">
    <property type="entry name" value="ATP-BINDING CASSETTE, SUB-FAMILY D MEMBER"/>
    <property type="match status" value="1"/>
</dbReference>
<dbReference type="GO" id="GO:0042760">
    <property type="term" value="P:very long-chain fatty acid catabolic process"/>
    <property type="evidence" value="ECO:0007669"/>
    <property type="project" value="TreeGrafter"/>
</dbReference>
<dbReference type="CDD" id="cd02661">
    <property type="entry name" value="Peptidase_C19E"/>
    <property type="match status" value="1"/>
</dbReference>
<dbReference type="Gene3D" id="3.90.70.10">
    <property type="entry name" value="Cysteine proteinases"/>
    <property type="match status" value="2"/>
</dbReference>
<feature type="transmembrane region" description="Helical" evidence="10">
    <location>
        <begin position="1165"/>
        <end position="1186"/>
    </location>
</feature>
<evidence type="ECO:0000256" key="4">
    <source>
        <dbReference type="ARBA" id="ARBA00022741"/>
    </source>
</evidence>
<dbReference type="Proteomes" id="UP000807716">
    <property type="component" value="Unassembled WGS sequence"/>
</dbReference>